<reference evidence="10 11" key="1">
    <citation type="journal article" date="2015" name="Nature">
        <title>rRNA introns, odd ribosomes, and small enigmatic genomes across a large radiation of phyla.</title>
        <authorList>
            <person name="Brown C.T."/>
            <person name="Hug L.A."/>
            <person name="Thomas B.C."/>
            <person name="Sharon I."/>
            <person name="Castelle C.J."/>
            <person name="Singh A."/>
            <person name="Wilkins M.J."/>
            <person name="Williams K.H."/>
            <person name="Banfield J.F."/>
        </authorList>
    </citation>
    <scope>NUCLEOTIDE SEQUENCE [LARGE SCALE GENOMIC DNA]</scope>
</reference>
<dbReference type="CDD" id="cd12151">
    <property type="entry name" value="F1-ATPase_gamma"/>
    <property type="match status" value="1"/>
</dbReference>
<dbReference type="InterPro" id="IPR035968">
    <property type="entry name" value="ATP_synth_F1_ATPase_gsu"/>
</dbReference>
<evidence type="ECO:0000256" key="6">
    <source>
        <dbReference type="ARBA" id="ARBA00023065"/>
    </source>
</evidence>
<dbReference type="Gene3D" id="3.40.1380.10">
    <property type="match status" value="1"/>
</dbReference>
<evidence type="ECO:0000256" key="2">
    <source>
        <dbReference type="ARBA" id="ARBA00004170"/>
    </source>
</evidence>
<comment type="subcellular location">
    <subcellularLocation>
        <location evidence="2">Membrane</location>
        <topology evidence="2">Peripheral membrane protein</topology>
    </subcellularLocation>
</comment>
<keyword evidence="4" id="KW-0813">Transport</keyword>
<organism evidence="10 11">
    <name type="scientific">Candidatus Gottesmanbacteria bacterium GW2011_GWC2_39_8</name>
    <dbReference type="NCBI Taxonomy" id="1618450"/>
    <lineage>
        <taxon>Bacteria</taxon>
        <taxon>Candidatus Gottesmaniibacteriota</taxon>
    </lineage>
</organism>
<sequence>MVAASKMKKAQERAVSGKPYAEKISEAVKELSSRTNPENHPLLKRDIKTGKTLIILISTNKGLCGGLNTNLFRTLVSGFSEKTNTEFITLGKKGEHFVAATGRSLIADFSDTVPFTQSVPALTSLVVDGFIKENYKEVYLVYNNFISALRQVPIQKKLLPLGMFEEDSRSEKSNFSEFMIEPSESEVLNALLPSYIENQIRAGVLEAEASEQSARMIAMKNATDSAIDLMTDLTLEYNKARQEKITYEIADIVTARIAVE</sequence>
<keyword evidence="7" id="KW-0472">Membrane</keyword>
<evidence type="ECO:0000256" key="3">
    <source>
        <dbReference type="ARBA" id="ARBA00007681"/>
    </source>
</evidence>
<comment type="caution">
    <text evidence="10">The sequence shown here is derived from an EMBL/GenBank/DDBJ whole genome shotgun (WGS) entry which is preliminary data.</text>
</comment>
<dbReference type="NCBIfam" id="TIGR01146">
    <property type="entry name" value="ATPsyn_F1gamma"/>
    <property type="match status" value="1"/>
</dbReference>
<keyword evidence="9" id="KW-0066">ATP synthesis</keyword>
<dbReference type="PATRIC" id="fig|1618450.3.peg.1374"/>
<dbReference type="InterPro" id="IPR000131">
    <property type="entry name" value="ATP_synth_F1_gsu"/>
</dbReference>
<evidence type="ECO:0000256" key="1">
    <source>
        <dbReference type="ARBA" id="ARBA00003456"/>
    </source>
</evidence>
<protein>
    <submittedName>
        <fullName evidence="10">ATP synthase gamma chain</fullName>
    </submittedName>
</protein>
<evidence type="ECO:0000256" key="7">
    <source>
        <dbReference type="ARBA" id="ARBA00023136"/>
    </source>
</evidence>
<dbReference type="Gene3D" id="1.10.287.80">
    <property type="entry name" value="ATP synthase, gamma subunit, helix hairpin domain"/>
    <property type="match status" value="1"/>
</dbReference>
<keyword evidence="5" id="KW-0375">Hydrogen ion transport</keyword>
<comment type="similarity">
    <text evidence="3">Belongs to the ATPase gamma chain family.</text>
</comment>
<keyword evidence="8" id="KW-0139">CF(1)</keyword>
<evidence type="ECO:0000256" key="5">
    <source>
        <dbReference type="ARBA" id="ARBA00022781"/>
    </source>
</evidence>
<evidence type="ECO:0000313" key="10">
    <source>
        <dbReference type="EMBL" id="KKR31194.1"/>
    </source>
</evidence>
<gene>
    <name evidence="10" type="ORF">UT63_C0079G0002</name>
</gene>
<dbReference type="Proteomes" id="UP000034539">
    <property type="component" value="Unassembled WGS sequence"/>
</dbReference>
<dbReference type="GO" id="GO:0045259">
    <property type="term" value="C:proton-transporting ATP synthase complex"/>
    <property type="evidence" value="ECO:0007669"/>
    <property type="project" value="UniProtKB-KW"/>
</dbReference>
<dbReference type="SUPFAM" id="SSF52943">
    <property type="entry name" value="ATP synthase (F1-ATPase), gamma subunit"/>
    <property type="match status" value="1"/>
</dbReference>
<dbReference type="PANTHER" id="PTHR11693:SF22">
    <property type="entry name" value="ATP SYNTHASE SUBUNIT GAMMA, MITOCHONDRIAL"/>
    <property type="match status" value="1"/>
</dbReference>
<comment type="function">
    <text evidence="1">Produces ATP from ADP in the presence of a proton gradient across the membrane. The gamma chain is believed to be important in regulating ATPase activity and the flow of protons through the CF(0) complex.</text>
</comment>
<dbReference type="Pfam" id="PF00231">
    <property type="entry name" value="ATP-synt"/>
    <property type="match status" value="1"/>
</dbReference>
<name>A0A0G0PSQ4_9BACT</name>
<evidence type="ECO:0000256" key="4">
    <source>
        <dbReference type="ARBA" id="ARBA00022448"/>
    </source>
</evidence>
<dbReference type="AlphaFoldDB" id="A0A0G0PSQ4"/>
<dbReference type="EMBL" id="LBXN01000079">
    <property type="protein sequence ID" value="KKR31194.1"/>
    <property type="molecule type" value="Genomic_DNA"/>
</dbReference>
<dbReference type="GO" id="GO:0046933">
    <property type="term" value="F:proton-transporting ATP synthase activity, rotational mechanism"/>
    <property type="evidence" value="ECO:0007669"/>
    <property type="project" value="InterPro"/>
</dbReference>
<dbReference type="PANTHER" id="PTHR11693">
    <property type="entry name" value="ATP SYNTHASE GAMMA CHAIN"/>
    <property type="match status" value="1"/>
</dbReference>
<dbReference type="PRINTS" id="PR00126">
    <property type="entry name" value="ATPASEGAMMA"/>
</dbReference>
<keyword evidence="6" id="KW-0406">Ion transport</keyword>
<accession>A0A0G0PSQ4</accession>
<evidence type="ECO:0000313" key="11">
    <source>
        <dbReference type="Proteomes" id="UP000034539"/>
    </source>
</evidence>
<evidence type="ECO:0000256" key="8">
    <source>
        <dbReference type="ARBA" id="ARBA00023196"/>
    </source>
</evidence>
<evidence type="ECO:0000256" key="9">
    <source>
        <dbReference type="ARBA" id="ARBA00023310"/>
    </source>
</evidence>
<proteinExistence type="inferred from homology"/>